<evidence type="ECO:0000256" key="4">
    <source>
        <dbReference type="ARBA" id="ARBA00022989"/>
    </source>
</evidence>
<evidence type="ECO:0000256" key="6">
    <source>
        <dbReference type="SAM" id="Phobius"/>
    </source>
</evidence>
<sequence>MTSFYSGHHRNSSAAQQLITTKRNDVDDEEQVEIYTSPVVDARRVGTMQSQGAASECSSYYMPPNYVPPVKKRSPLRANIRVVIGSILLTLIGIGLLAFGIFIMVIPHNISMFAGVNGWIFLIVGLLFFIPGFYHVVYISCTLCGRPGYSFDSLPTFNK</sequence>
<feature type="transmembrane region" description="Helical" evidence="6">
    <location>
        <begin position="82"/>
        <end position="106"/>
    </location>
</feature>
<comment type="subcellular location">
    <subcellularLocation>
        <location evidence="1">Membrane</location>
        <topology evidence="1">Multi-pass membrane protein</topology>
    </subcellularLocation>
</comment>
<evidence type="ECO:0000256" key="2">
    <source>
        <dbReference type="ARBA" id="ARBA00007743"/>
    </source>
</evidence>
<name>A0A1I7YRB7_9BILA</name>
<evidence type="ECO:0000313" key="7">
    <source>
        <dbReference type="Proteomes" id="UP000095287"/>
    </source>
</evidence>
<organism evidence="7 8">
    <name type="scientific">Steinernema glaseri</name>
    <dbReference type="NCBI Taxonomy" id="37863"/>
    <lineage>
        <taxon>Eukaryota</taxon>
        <taxon>Metazoa</taxon>
        <taxon>Ecdysozoa</taxon>
        <taxon>Nematoda</taxon>
        <taxon>Chromadorea</taxon>
        <taxon>Rhabditida</taxon>
        <taxon>Tylenchina</taxon>
        <taxon>Panagrolaimomorpha</taxon>
        <taxon>Strongyloidoidea</taxon>
        <taxon>Steinernematidae</taxon>
        <taxon>Steinernema</taxon>
    </lineage>
</organism>
<proteinExistence type="inferred from homology"/>
<dbReference type="InterPro" id="IPR039714">
    <property type="entry name" value="TMEM134"/>
</dbReference>
<keyword evidence="3 6" id="KW-0812">Transmembrane</keyword>
<evidence type="ECO:0000256" key="3">
    <source>
        <dbReference type="ARBA" id="ARBA00022692"/>
    </source>
</evidence>
<accession>A0A1I7YRB7</accession>
<evidence type="ECO:0000256" key="5">
    <source>
        <dbReference type="ARBA" id="ARBA00023136"/>
    </source>
</evidence>
<dbReference type="Pfam" id="PF05915">
    <property type="entry name" value="TMEM_230_134"/>
    <property type="match status" value="1"/>
</dbReference>
<dbReference type="Proteomes" id="UP000095287">
    <property type="component" value="Unplaced"/>
</dbReference>
<dbReference type="GO" id="GO:0016020">
    <property type="term" value="C:membrane"/>
    <property type="evidence" value="ECO:0007669"/>
    <property type="project" value="UniProtKB-SubCell"/>
</dbReference>
<dbReference type="WBParaSite" id="L893_g18920.t1">
    <property type="protein sequence ID" value="L893_g18920.t1"/>
    <property type="gene ID" value="L893_g18920"/>
</dbReference>
<dbReference type="PANTHER" id="PTHR13558:SF1">
    <property type="entry name" value="TRANSMEMBRANE PROTEIN 134"/>
    <property type="match status" value="1"/>
</dbReference>
<protein>
    <submittedName>
        <fullName evidence="8">Transmembrane protein 230</fullName>
    </submittedName>
</protein>
<dbReference type="PANTHER" id="PTHR13558">
    <property type="entry name" value="TRANSMEMBRANE PROTEIN 134"/>
    <property type="match status" value="1"/>
</dbReference>
<keyword evidence="5 6" id="KW-0472">Membrane</keyword>
<evidence type="ECO:0000256" key="1">
    <source>
        <dbReference type="ARBA" id="ARBA00004141"/>
    </source>
</evidence>
<keyword evidence="7" id="KW-1185">Reference proteome</keyword>
<dbReference type="AlphaFoldDB" id="A0A1I7YRB7"/>
<dbReference type="InterPro" id="IPR008590">
    <property type="entry name" value="TMEM_230/134"/>
</dbReference>
<comment type="similarity">
    <text evidence="2">Belongs to the TMEM134/TMEM230 family.</text>
</comment>
<keyword evidence="4 6" id="KW-1133">Transmembrane helix</keyword>
<reference evidence="8" key="1">
    <citation type="submission" date="2016-11" db="UniProtKB">
        <authorList>
            <consortium name="WormBaseParasite"/>
        </authorList>
    </citation>
    <scope>IDENTIFICATION</scope>
</reference>
<feature type="transmembrane region" description="Helical" evidence="6">
    <location>
        <begin position="118"/>
        <end position="137"/>
    </location>
</feature>
<evidence type="ECO:0000313" key="8">
    <source>
        <dbReference type="WBParaSite" id="L893_g18920.t1"/>
    </source>
</evidence>